<dbReference type="GO" id="GO:0030141">
    <property type="term" value="C:secretory granule"/>
    <property type="evidence" value="ECO:0007669"/>
    <property type="project" value="InterPro"/>
</dbReference>
<keyword evidence="13" id="KW-0677">Repeat</keyword>
<evidence type="ECO:0000256" key="24">
    <source>
        <dbReference type="ARBA" id="ARBA00031182"/>
    </source>
</evidence>
<comment type="catalytic activity">
    <reaction evidence="40">
        <text>a 1-acyl-sn-glycero-3-phosphocholine + H2O = sn-glycerol 3-phosphocholine + a fatty acid + H(+)</text>
        <dbReference type="Rhea" id="RHEA:15177"/>
        <dbReference type="ChEBI" id="CHEBI:15377"/>
        <dbReference type="ChEBI" id="CHEBI:15378"/>
        <dbReference type="ChEBI" id="CHEBI:16870"/>
        <dbReference type="ChEBI" id="CHEBI:28868"/>
        <dbReference type="ChEBI" id="CHEBI:58168"/>
        <dbReference type="EC" id="3.1.1.5"/>
    </reaction>
    <physiologicalReaction direction="left-to-right" evidence="40">
        <dbReference type="Rhea" id="RHEA:15178"/>
    </physiologicalReaction>
</comment>
<comment type="catalytic activity">
    <reaction evidence="33">
        <text>1-hexadecanoyl-2-(9Z-octadecenoyl)-sn-glycero-3-phospho-(1'-sn-glycerol) + H2O = 1-hexadecanoyl-sn-glycero-3-phospho-(1'-sn-glycerol) + (9Z)-octadecenoate + H(+)</text>
        <dbReference type="Rhea" id="RHEA:40919"/>
        <dbReference type="ChEBI" id="CHEBI:15377"/>
        <dbReference type="ChEBI" id="CHEBI:15378"/>
        <dbReference type="ChEBI" id="CHEBI:30823"/>
        <dbReference type="ChEBI" id="CHEBI:72841"/>
        <dbReference type="ChEBI" id="CHEBI:75158"/>
    </reaction>
    <physiologicalReaction direction="left-to-right" evidence="33">
        <dbReference type="Rhea" id="RHEA:40920"/>
    </physiologicalReaction>
</comment>
<feature type="region of interest" description="Disordered" evidence="50">
    <location>
        <begin position="481"/>
        <end position="597"/>
    </location>
</feature>
<evidence type="ECO:0000256" key="51">
    <source>
        <dbReference type="SAM" id="SignalP"/>
    </source>
</evidence>
<dbReference type="EC" id="3.1.1.5" evidence="5"/>
<comment type="catalytic activity">
    <reaction evidence="21">
        <text>1-hexadecanoyl-2-(9Z,12Z-octadecadienoyl)-sn-glycero-3-phosphocholine + H2O = (9Z,12Z)-octadecadienoate + 1-hexadecanoyl-sn-glycero-3-phosphocholine + H(+)</text>
        <dbReference type="Rhea" id="RHEA:40811"/>
        <dbReference type="ChEBI" id="CHEBI:15377"/>
        <dbReference type="ChEBI" id="CHEBI:15378"/>
        <dbReference type="ChEBI" id="CHEBI:30245"/>
        <dbReference type="ChEBI" id="CHEBI:72998"/>
        <dbReference type="ChEBI" id="CHEBI:73002"/>
    </reaction>
    <physiologicalReaction direction="left-to-right" evidence="21">
        <dbReference type="Rhea" id="RHEA:40812"/>
    </physiologicalReaction>
</comment>
<dbReference type="Gene3D" id="3.40.50.1110">
    <property type="entry name" value="SGNH hydrolase"/>
    <property type="match status" value="1"/>
</dbReference>
<evidence type="ECO:0000313" key="53">
    <source>
        <dbReference type="Proteomes" id="UP001219934"/>
    </source>
</evidence>
<evidence type="ECO:0000256" key="48">
    <source>
        <dbReference type="ARBA" id="ARBA00049372"/>
    </source>
</evidence>
<keyword evidence="11" id="KW-0812">Transmembrane</keyword>
<gene>
    <name evidence="52" type="ORF">JOQ06_004542</name>
</gene>
<evidence type="ECO:0000256" key="41">
    <source>
        <dbReference type="ARBA" id="ARBA00048613"/>
    </source>
</evidence>
<evidence type="ECO:0000256" key="50">
    <source>
        <dbReference type="SAM" id="MobiDB-lite"/>
    </source>
</evidence>
<evidence type="ECO:0000256" key="33">
    <source>
        <dbReference type="ARBA" id="ARBA00048015"/>
    </source>
</evidence>
<feature type="compositionally biased region" description="Basic and acidic residues" evidence="50">
    <location>
        <begin position="494"/>
        <end position="533"/>
    </location>
</feature>
<evidence type="ECO:0000256" key="1">
    <source>
        <dbReference type="ARBA" id="ARBA00004247"/>
    </source>
</evidence>
<evidence type="ECO:0000256" key="16">
    <source>
        <dbReference type="ARBA" id="ARBA00023098"/>
    </source>
</evidence>
<comment type="catalytic activity">
    <reaction evidence="43">
        <text>1-hexadecanoyl-2-(9Z-octadecenoyl)-sn-glycero-3-phosphocholine + H2O = 1-hexadecanoyl-sn-glycero-3-phosphocholine + (9Z)-octadecenoate + H(+)</text>
        <dbReference type="Rhea" id="RHEA:38779"/>
        <dbReference type="ChEBI" id="CHEBI:15377"/>
        <dbReference type="ChEBI" id="CHEBI:15378"/>
        <dbReference type="ChEBI" id="CHEBI:30823"/>
        <dbReference type="ChEBI" id="CHEBI:72998"/>
        <dbReference type="ChEBI" id="CHEBI:73001"/>
    </reaction>
    <physiologicalReaction direction="left-to-right" evidence="43">
        <dbReference type="Rhea" id="RHEA:38780"/>
    </physiologicalReaction>
</comment>
<dbReference type="Proteomes" id="UP001219934">
    <property type="component" value="Unassembled WGS sequence"/>
</dbReference>
<dbReference type="GO" id="GO:0050253">
    <property type="term" value="F:retinyl-palmitate esterase activity"/>
    <property type="evidence" value="ECO:0007669"/>
    <property type="project" value="TreeGrafter"/>
</dbReference>
<comment type="catalytic activity">
    <reaction evidence="28">
        <text>1-hexadecanoyl-2-(9Z)-octadecenoyl-3-octadecanoyl-sn-glycerol + H2O = 2-(9Z-octadecenoyl)-3-octadecanoyl-sn-glycerol + hexadecanoate + H(+)</text>
        <dbReference type="Rhea" id="RHEA:41107"/>
        <dbReference type="ChEBI" id="CHEBI:7896"/>
        <dbReference type="ChEBI" id="CHEBI:15377"/>
        <dbReference type="ChEBI" id="CHEBI:15378"/>
        <dbReference type="ChEBI" id="CHEBI:75558"/>
        <dbReference type="ChEBI" id="CHEBI:77623"/>
    </reaction>
    <physiologicalReaction direction="left-to-right" evidence="28">
        <dbReference type="Rhea" id="RHEA:41108"/>
    </physiologicalReaction>
</comment>
<name>A0AAD6FCJ2_9TELE</name>
<dbReference type="InterPro" id="IPR001990">
    <property type="entry name" value="Granin"/>
</dbReference>
<dbReference type="EC" id="3.1.1.3" evidence="7"/>
<evidence type="ECO:0000256" key="2">
    <source>
        <dbReference type="ARBA" id="ARBA00004613"/>
    </source>
</evidence>
<feature type="compositionally biased region" description="Basic and acidic residues" evidence="50">
    <location>
        <begin position="554"/>
        <end position="597"/>
    </location>
</feature>
<comment type="catalytic activity">
    <reaction evidence="41">
        <text>1-hexadecanoyl-2-(9Z-octadecenoyl)-sn-glycero-3-phosphoethanolamine + H2O = 1-hexadecanoyl-sn-glycero-3-phosphoethanolamine + (9Z)-octadecenoate + H(+)</text>
        <dbReference type="Rhea" id="RHEA:40911"/>
        <dbReference type="ChEBI" id="CHEBI:15377"/>
        <dbReference type="ChEBI" id="CHEBI:15378"/>
        <dbReference type="ChEBI" id="CHEBI:30823"/>
        <dbReference type="ChEBI" id="CHEBI:73004"/>
        <dbReference type="ChEBI" id="CHEBI:73007"/>
    </reaction>
    <physiologicalReaction direction="left-to-right" evidence="41">
        <dbReference type="Rhea" id="RHEA:40912"/>
    </physiologicalReaction>
</comment>
<organism evidence="52 53">
    <name type="scientific">Pogonophryne albipinna</name>
    <dbReference type="NCBI Taxonomy" id="1090488"/>
    <lineage>
        <taxon>Eukaryota</taxon>
        <taxon>Metazoa</taxon>
        <taxon>Chordata</taxon>
        <taxon>Craniata</taxon>
        <taxon>Vertebrata</taxon>
        <taxon>Euteleostomi</taxon>
        <taxon>Actinopterygii</taxon>
        <taxon>Neopterygii</taxon>
        <taxon>Teleostei</taxon>
        <taxon>Neoteleostei</taxon>
        <taxon>Acanthomorphata</taxon>
        <taxon>Eupercaria</taxon>
        <taxon>Perciformes</taxon>
        <taxon>Notothenioidei</taxon>
        <taxon>Pogonophryne</taxon>
    </lineage>
</organism>
<evidence type="ECO:0000256" key="22">
    <source>
        <dbReference type="ARBA" id="ARBA00023422"/>
    </source>
</evidence>
<keyword evidence="17" id="KW-0472">Membrane</keyword>
<comment type="catalytic activity">
    <reaction evidence="35">
        <text>1,2-di-(9Z-octadecenoyl)-sn-glycero-3-phosphocholine + H2O = 1-(9Z-octadecenoyl)-sn-glycero-3-phosphocholine + (9Z)-octadecenoate + H(+)</text>
        <dbReference type="Rhea" id="RHEA:40923"/>
        <dbReference type="ChEBI" id="CHEBI:15377"/>
        <dbReference type="ChEBI" id="CHEBI:15378"/>
        <dbReference type="ChEBI" id="CHEBI:28610"/>
        <dbReference type="ChEBI" id="CHEBI:30823"/>
        <dbReference type="ChEBI" id="CHEBI:74669"/>
    </reaction>
    <physiologicalReaction direction="left-to-right" evidence="35">
        <dbReference type="Rhea" id="RHEA:40924"/>
    </physiologicalReaction>
</comment>
<dbReference type="FunFam" id="3.40.50.1110:FF:000005">
    <property type="entry name" value="Phospholipase B1"/>
    <property type="match status" value="1"/>
</dbReference>
<keyword evidence="19" id="KW-1208">Phospholipid metabolism</keyword>
<evidence type="ECO:0000256" key="7">
    <source>
        <dbReference type="ARBA" id="ARBA00013279"/>
    </source>
</evidence>
<keyword evidence="15" id="KW-1133">Transmembrane helix</keyword>
<comment type="catalytic activity">
    <reaction evidence="29">
        <text>1,3-dihexadecanoyl-2-(9Z-octadecenoyl)glycerol + H2O = 1-hexadecanoyl-2-(9Z-octadecenoyl)-glycerol + hexadecanoate + H(+)</text>
        <dbReference type="Rhea" id="RHEA:40979"/>
        <dbReference type="ChEBI" id="CHEBI:7896"/>
        <dbReference type="ChEBI" id="CHEBI:15377"/>
        <dbReference type="ChEBI" id="CHEBI:15378"/>
        <dbReference type="ChEBI" id="CHEBI:75585"/>
        <dbReference type="ChEBI" id="CHEBI:75688"/>
    </reaction>
    <physiologicalReaction direction="left-to-right" evidence="29">
        <dbReference type="Rhea" id="RHEA:40980"/>
    </physiologicalReaction>
</comment>
<comment type="catalytic activity">
    <reaction evidence="45">
        <text>1-O-hexadecyl-2-(9Z)-octadecenoyl-sn-glycero-3-phosphocholine + H2O = 1-O-hexadecyl-sn-glycero-3-phosphocholine + (9Z)-octadecenoate + H(+)</text>
        <dbReference type="Rhea" id="RHEA:40915"/>
        <dbReference type="ChEBI" id="CHEBI:15377"/>
        <dbReference type="ChEBI" id="CHEBI:15378"/>
        <dbReference type="ChEBI" id="CHEBI:30823"/>
        <dbReference type="ChEBI" id="CHEBI:34112"/>
        <dbReference type="ChEBI" id="CHEBI:64496"/>
    </reaction>
    <physiologicalReaction direction="left-to-right" evidence="45">
        <dbReference type="Rhea" id="RHEA:40916"/>
    </physiologicalReaction>
</comment>
<evidence type="ECO:0000256" key="13">
    <source>
        <dbReference type="ARBA" id="ARBA00022737"/>
    </source>
</evidence>
<keyword evidence="12 51" id="KW-0732">Signal</keyword>
<evidence type="ECO:0000256" key="38">
    <source>
        <dbReference type="ARBA" id="ARBA00048374"/>
    </source>
</evidence>
<evidence type="ECO:0000256" key="9">
    <source>
        <dbReference type="ARBA" id="ARBA00022475"/>
    </source>
</evidence>
<evidence type="ECO:0000256" key="31">
    <source>
        <dbReference type="ARBA" id="ARBA00047459"/>
    </source>
</evidence>
<comment type="function">
    <text evidence="27">Calcium-independent membrane-associated phospholipase that catalyzes complete diacylation of phospholipids by hydrolyzing both sn-1 and sn-2 fatty acyl chains attached to the glycerol backbone (phospholipase B activity). Has dual phospholipase and lysophospholipase activities toward diacylphospholipids. Preferentially cleaves sn-2 ester bonds over sn-1 bonds. Acts as a lipase toward glycerolipid substrates. Hydrolyzes fatty acyl chains of diacylglycerols with preference for the sn-2 position and of triacylglycerols with not positional selectivity. May also hydrolyze long chain retinyl esters such as retinyl palmitate. May contribute to digestion of dietary phospholipids, glycerolipids and retinoids, facilitating lipid absorption at the brush border.</text>
</comment>
<evidence type="ECO:0000256" key="14">
    <source>
        <dbReference type="ARBA" id="ARBA00022801"/>
    </source>
</evidence>
<keyword evidence="53" id="KW-1185">Reference proteome</keyword>
<evidence type="ECO:0000256" key="45">
    <source>
        <dbReference type="ARBA" id="ARBA00048872"/>
    </source>
</evidence>
<dbReference type="AlphaFoldDB" id="A0AAD6FCJ2"/>
<comment type="subcellular location">
    <subcellularLocation>
        <location evidence="1">Apical cell membrane</location>
        <topology evidence="1">Single-pass type I membrane protein</topology>
    </subcellularLocation>
    <subcellularLocation>
        <location evidence="2">Secreted</location>
    </subcellularLocation>
</comment>
<comment type="catalytic activity">
    <reaction evidence="31">
        <text>1-hexadecanoyl-2-(9Z)-octadecenoyl-3-octadecanoyl-sn-glycerol + H2O = 1-hexadecanoyl-2-(9Z-octadecenoyl)-sn-glycerol + octadecanoate + H(+)</text>
        <dbReference type="Rhea" id="RHEA:41111"/>
        <dbReference type="ChEBI" id="CHEBI:15377"/>
        <dbReference type="ChEBI" id="CHEBI:15378"/>
        <dbReference type="ChEBI" id="CHEBI:25629"/>
        <dbReference type="ChEBI" id="CHEBI:75466"/>
        <dbReference type="ChEBI" id="CHEBI:77623"/>
    </reaction>
    <physiologicalReaction direction="left-to-right" evidence="31">
        <dbReference type="Rhea" id="RHEA:41112"/>
    </physiologicalReaction>
</comment>
<keyword evidence="16" id="KW-0443">Lipid metabolism</keyword>
<dbReference type="EC" id="3.1.1.4" evidence="6"/>
<dbReference type="InterPro" id="IPR001087">
    <property type="entry name" value="GDSL"/>
</dbReference>
<comment type="catalytic activity">
    <reaction evidence="38">
        <text>1-octadecanoyl-2-(9Z,12Z)-octadecadienoyl-sn-glycerol + H2O = 1-octadecanoyl-sn-glycerol + (9Z,12Z)-octadecadienoate + H(+)</text>
        <dbReference type="Rhea" id="RHEA:40927"/>
        <dbReference type="ChEBI" id="CHEBI:15377"/>
        <dbReference type="ChEBI" id="CHEBI:15378"/>
        <dbReference type="ChEBI" id="CHEBI:30245"/>
        <dbReference type="ChEBI" id="CHEBI:75550"/>
        <dbReference type="ChEBI" id="CHEBI:77097"/>
    </reaction>
    <physiologicalReaction direction="left-to-right" evidence="38">
        <dbReference type="Rhea" id="RHEA:40928"/>
    </physiologicalReaction>
</comment>
<evidence type="ECO:0000256" key="34">
    <source>
        <dbReference type="ARBA" id="ARBA00048049"/>
    </source>
</evidence>
<evidence type="ECO:0000256" key="44">
    <source>
        <dbReference type="ARBA" id="ARBA00048869"/>
    </source>
</evidence>
<evidence type="ECO:0000256" key="40">
    <source>
        <dbReference type="ARBA" id="ARBA00048454"/>
    </source>
</evidence>
<keyword evidence="18" id="KW-0325">Glycoprotein</keyword>
<comment type="catalytic activity">
    <reaction evidence="30">
        <text>1-(9Z-octadecenoyl)-glycerol + H2O = glycerol + (9Z)-octadecenoate + H(+)</text>
        <dbReference type="Rhea" id="RHEA:38487"/>
        <dbReference type="ChEBI" id="CHEBI:15377"/>
        <dbReference type="ChEBI" id="CHEBI:15378"/>
        <dbReference type="ChEBI" id="CHEBI:17754"/>
        <dbReference type="ChEBI" id="CHEBI:30823"/>
        <dbReference type="ChEBI" id="CHEBI:75342"/>
    </reaction>
    <physiologicalReaction direction="left-to-right" evidence="30">
        <dbReference type="Rhea" id="RHEA:38488"/>
    </physiologicalReaction>
</comment>
<evidence type="ECO:0000256" key="28">
    <source>
        <dbReference type="ARBA" id="ARBA00047324"/>
    </source>
</evidence>
<evidence type="ECO:0000313" key="52">
    <source>
        <dbReference type="EMBL" id="KAJ4928920.1"/>
    </source>
</evidence>
<comment type="catalytic activity">
    <reaction evidence="48">
        <text>1,3-di-(9Z-octadecenoyl)-glycerol + H2O = 1-(9Z-octadecenoyl)-glycerol + (9Z)-octadecenoate + H(+)</text>
        <dbReference type="Rhea" id="RHEA:39939"/>
        <dbReference type="ChEBI" id="CHEBI:15377"/>
        <dbReference type="ChEBI" id="CHEBI:15378"/>
        <dbReference type="ChEBI" id="CHEBI:30823"/>
        <dbReference type="ChEBI" id="CHEBI:75342"/>
        <dbReference type="ChEBI" id="CHEBI:75735"/>
    </reaction>
    <physiologicalReaction direction="left-to-right" evidence="48">
        <dbReference type="Rhea" id="RHEA:39940"/>
    </physiologicalReaction>
</comment>
<evidence type="ECO:0000256" key="15">
    <source>
        <dbReference type="ARBA" id="ARBA00022989"/>
    </source>
</evidence>
<accession>A0AAD6FCJ2</accession>
<evidence type="ECO:0000256" key="19">
    <source>
        <dbReference type="ARBA" id="ARBA00023264"/>
    </source>
</evidence>
<sequence>MERLWIAVATCMLTSCCVKGNDWWWEYEEGIRHYSQEALNKEFPEKTRPVSFKHPVFQCPDMSPSPSVPSSVEFVKAADIKAIAALGDSLTTAIGANATTVLGIPIEFRHVSWSIGGFGSFESVITLANILKLFNPTLLGAAPGKTVHGMQAHISETGFNLAVTGHNTFNLPSQTRHLIDTLRGYEGLNFEEDWKLLTILMGMNDICDYCKDKVPRMIVNVVQILPMQTLREVQKPTPGCRLQRSFCSCLIEPAARSEELRELVEVNLEFQKRLELLLFSDRFFRDDFAVVLQPFLKHADPPRLPNGKIDMTFFTHDCFHFTIKGHEELAKGLWNNMFQPEGGKMMVSSFSDPISLICPPMEHPYIFTRPLAARSVLSLPVTPSQLENEDVKVMKCIVEALADVLSRPRPEPVSQECLTTLKTDDRLVSILRHHNFLKELQEIAVRGGQERALLQRGATAEPTTPSLQTADDLADRSMLEALGGPGERSILSQKKRDGNGDREEEKEDSRGNGESQEDNHVAGEVKEKREKNESPGSHASESEDESTEGAGSGEKGDAPRFKSKEKTFVEEEWDDVKRFAPEKKQEEDEREMKKEGDLKRWAKRGKALALRKKAVGKELNTEQEEPEIESLAAIESELENVAQKLHEMRRG</sequence>
<evidence type="ECO:0000256" key="29">
    <source>
        <dbReference type="ARBA" id="ARBA00047363"/>
    </source>
</evidence>
<evidence type="ECO:0000256" key="49">
    <source>
        <dbReference type="ARBA" id="ARBA00049461"/>
    </source>
</evidence>
<dbReference type="InterPro" id="IPR035547">
    <property type="entry name" value="Phospholipase_B"/>
</dbReference>
<evidence type="ECO:0000256" key="46">
    <source>
        <dbReference type="ARBA" id="ARBA00048939"/>
    </source>
</evidence>
<dbReference type="Pfam" id="PF00657">
    <property type="entry name" value="Lipase_GDSL"/>
    <property type="match status" value="1"/>
</dbReference>
<reference evidence="52" key="1">
    <citation type="submission" date="2022-11" db="EMBL/GenBank/DDBJ databases">
        <title>Chromosome-level genome of Pogonophryne albipinna.</title>
        <authorList>
            <person name="Jo E."/>
        </authorList>
    </citation>
    <scope>NUCLEOTIDE SEQUENCE</scope>
    <source>
        <strain evidence="52">SGF0006</strain>
        <tissue evidence="52">Muscle</tissue>
    </source>
</reference>
<evidence type="ECO:0000256" key="3">
    <source>
        <dbReference type="ARBA" id="ARBA00005723"/>
    </source>
</evidence>
<dbReference type="SUPFAM" id="SSF52266">
    <property type="entry name" value="SGNH hydrolase"/>
    <property type="match status" value="1"/>
</dbReference>
<evidence type="ECO:0000256" key="10">
    <source>
        <dbReference type="ARBA" id="ARBA00022525"/>
    </source>
</evidence>
<dbReference type="InterPro" id="IPR036514">
    <property type="entry name" value="SGNH_hydro_sf"/>
</dbReference>
<dbReference type="GO" id="GO:0031526">
    <property type="term" value="C:brush border membrane"/>
    <property type="evidence" value="ECO:0007669"/>
    <property type="project" value="TreeGrafter"/>
</dbReference>
<feature type="signal peptide" evidence="51">
    <location>
        <begin position="1"/>
        <end position="20"/>
    </location>
</feature>
<comment type="catalytic activity">
    <reaction evidence="32">
        <text>2,3-di-(9Z)-octadecenoyl-sn-glycerol + H2O = 3-(9Z-octadecenoyl)-sn-glycerol + (9Z)-octadecenoate + H(+)</text>
        <dbReference type="Rhea" id="RHEA:42604"/>
        <dbReference type="ChEBI" id="CHEBI:15377"/>
        <dbReference type="ChEBI" id="CHEBI:15378"/>
        <dbReference type="ChEBI" id="CHEBI:30823"/>
        <dbReference type="ChEBI" id="CHEBI:75824"/>
        <dbReference type="ChEBI" id="CHEBI:75938"/>
    </reaction>
    <physiologicalReaction direction="left-to-right" evidence="32">
        <dbReference type="Rhea" id="RHEA:42605"/>
    </physiologicalReaction>
</comment>
<evidence type="ECO:0000256" key="20">
    <source>
        <dbReference type="ARBA" id="ARBA00023369"/>
    </source>
</evidence>
<dbReference type="GO" id="GO:0005576">
    <property type="term" value="C:extracellular region"/>
    <property type="evidence" value="ECO:0007669"/>
    <property type="project" value="UniProtKB-SubCell"/>
</dbReference>
<comment type="catalytic activity">
    <reaction evidence="34">
        <text>a 1-O-alkyl-2-acyl-sn-glycero-3-phosphocholine + H2O = a 1-O-alkyl-sn-glycero-3-phosphocholine + a fatty acid + H(+)</text>
        <dbReference type="Rhea" id="RHEA:36231"/>
        <dbReference type="ChEBI" id="CHEBI:15377"/>
        <dbReference type="ChEBI" id="CHEBI:15378"/>
        <dbReference type="ChEBI" id="CHEBI:28868"/>
        <dbReference type="ChEBI" id="CHEBI:30909"/>
        <dbReference type="ChEBI" id="CHEBI:36702"/>
        <dbReference type="EC" id="3.1.1.4"/>
    </reaction>
    <physiologicalReaction direction="left-to-right" evidence="34">
        <dbReference type="Rhea" id="RHEA:36232"/>
    </physiologicalReaction>
</comment>
<comment type="similarity">
    <text evidence="3">Belongs to the chromogranin/secretogranin protein family.</text>
</comment>
<comment type="caution">
    <text evidence="52">The sequence shown here is derived from an EMBL/GenBank/DDBJ whole genome shotgun (WGS) entry which is preliminary data.</text>
</comment>
<comment type="catalytic activity">
    <reaction evidence="44">
        <text>1,3-dihexadecanoyl-2-(9Z-octadecenoyl)glycerol + H2O = 1,3-dihexadecanoylglycerol + (9Z)-octadecenoate + H(+)</text>
        <dbReference type="Rhea" id="RHEA:40983"/>
        <dbReference type="ChEBI" id="CHEBI:15377"/>
        <dbReference type="ChEBI" id="CHEBI:15378"/>
        <dbReference type="ChEBI" id="CHEBI:30823"/>
        <dbReference type="ChEBI" id="CHEBI:75688"/>
        <dbReference type="ChEBI" id="CHEBI:77619"/>
    </reaction>
    <physiologicalReaction direction="left-to-right" evidence="44">
        <dbReference type="Rhea" id="RHEA:40984"/>
    </physiologicalReaction>
</comment>
<evidence type="ECO:0000256" key="5">
    <source>
        <dbReference type="ARBA" id="ARBA00013274"/>
    </source>
</evidence>
<dbReference type="PANTHER" id="PTHR21325:SF45">
    <property type="entry name" value="PHOSPHOLIPASE B1, MEMBRANE-ASSOCIATED"/>
    <property type="match status" value="1"/>
</dbReference>
<evidence type="ECO:0000256" key="37">
    <source>
        <dbReference type="ARBA" id="ARBA00048362"/>
    </source>
</evidence>
<dbReference type="PANTHER" id="PTHR21325">
    <property type="entry name" value="PHOSPHOLIPASE B, PLB1"/>
    <property type="match status" value="1"/>
</dbReference>
<evidence type="ECO:0000256" key="21">
    <source>
        <dbReference type="ARBA" id="ARBA00023408"/>
    </source>
</evidence>
<evidence type="ECO:0000256" key="27">
    <source>
        <dbReference type="ARBA" id="ARBA00045916"/>
    </source>
</evidence>
<comment type="catalytic activity">
    <reaction evidence="42">
        <text>1-hexadecanoyl-sn-glycero-3-phosphocholine + H2O = sn-glycerol 3-phosphocholine + hexadecanoate + H(+)</text>
        <dbReference type="Rhea" id="RHEA:40435"/>
        <dbReference type="ChEBI" id="CHEBI:7896"/>
        <dbReference type="ChEBI" id="CHEBI:15377"/>
        <dbReference type="ChEBI" id="CHEBI:15378"/>
        <dbReference type="ChEBI" id="CHEBI:16870"/>
        <dbReference type="ChEBI" id="CHEBI:72998"/>
    </reaction>
    <physiologicalReaction direction="left-to-right" evidence="42">
        <dbReference type="Rhea" id="RHEA:40436"/>
    </physiologicalReaction>
</comment>
<keyword evidence="10" id="KW-0964">Secreted</keyword>
<dbReference type="GO" id="GO:0006644">
    <property type="term" value="P:phospholipid metabolic process"/>
    <property type="evidence" value="ECO:0007669"/>
    <property type="project" value="TreeGrafter"/>
</dbReference>
<dbReference type="PROSITE" id="PS51257">
    <property type="entry name" value="PROKAR_LIPOPROTEIN"/>
    <property type="match status" value="1"/>
</dbReference>
<evidence type="ECO:0000256" key="35">
    <source>
        <dbReference type="ARBA" id="ARBA00048058"/>
    </source>
</evidence>
<keyword evidence="9" id="KW-1003">Cell membrane</keyword>
<evidence type="ECO:0000256" key="6">
    <source>
        <dbReference type="ARBA" id="ARBA00013278"/>
    </source>
</evidence>
<feature type="chain" id="PRO_5042182404" description="Phospholipase B1, membrane-associated" evidence="51">
    <location>
        <begin position="21"/>
        <end position="651"/>
    </location>
</feature>
<dbReference type="EMBL" id="JAPTMU010000017">
    <property type="protein sequence ID" value="KAJ4928920.1"/>
    <property type="molecule type" value="Genomic_DNA"/>
</dbReference>
<evidence type="ECO:0000256" key="47">
    <source>
        <dbReference type="ARBA" id="ARBA00049363"/>
    </source>
</evidence>
<protein>
    <recommendedName>
        <fullName evidence="8">Phospholipase B1, membrane-associated</fullName>
        <ecNumber evidence="7">3.1.1.3</ecNumber>
        <ecNumber evidence="6">3.1.1.4</ecNumber>
        <ecNumber evidence="5">3.1.1.5</ecNumber>
    </recommendedName>
    <alternativeName>
        <fullName evidence="23">Lysophospholipase</fullName>
    </alternativeName>
    <alternativeName>
        <fullName evidence="24">Phospholipase A2</fullName>
    </alternativeName>
    <alternativeName>
        <fullName evidence="26">Phospholipase B/lipase</fullName>
    </alternativeName>
    <alternativeName>
        <fullName evidence="25">Triacylglycerol lipase</fullName>
    </alternativeName>
</protein>
<evidence type="ECO:0000256" key="39">
    <source>
        <dbReference type="ARBA" id="ARBA00048386"/>
    </source>
</evidence>
<evidence type="ECO:0000256" key="17">
    <source>
        <dbReference type="ARBA" id="ARBA00023136"/>
    </source>
</evidence>
<evidence type="ECO:0000256" key="23">
    <source>
        <dbReference type="ARBA" id="ARBA00029723"/>
    </source>
</evidence>
<evidence type="ECO:0000256" key="12">
    <source>
        <dbReference type="ARBA" id="ARBA00022729"/>
    </source>
</evidence>
<dbReference type="PROSITE" id="PS00422">
    <property type="entry name" value="GRANINS_1"/>
    <property type="match status" value="1"/>
</dbReference>
<evidence type="ECO:0000256" key="42">
    <source>
        <dbReference type="ARBA" id="ARBA00048656"/>
    </source>
</evidence>
<dbReference type="CDD" id="cd01824">
    <property type="entry name" value="Phospholipase_B_like"/>
    <property type="match status" value="1"/>
</dbReference>
<dbReference type="GO" id="GO:0004806">
    <property type="term" value="F:triacylglycerol lipase activity"/>
    <property type="evidence" value="ECO:0007669"/>
    <property type="project" value="UniProtKB-EC"/>
</dbReference>
<comment type="catalytic activity">
    <reaction evidence="36">
        <text>1,2-dihexadecanoyl-sn-glycero-3-phosphocholine + H2O = 1-hexadecanoyl-sn-glycero-3-phosphocholine + hexadecanoate + H(+)</text>
        <dbReference type="Rhea" id="RHEA:41223"/>
        <dbReference type="ChEBI" id="CHEBI:7896"/>
        <dbReference type="ChEBI" id="CHEBI:15377"/>
        <dbReference type="ChEBI" id="CHEBI:15378"/>
        <dbReference type="ChEBI" id="CHEBI:72998"/>
        <dbReference type="ChEBI" id="CHEBI:72999"/>
    </reaction>
    <physiologicalReaction direction="left-to-right" evidence="36">
        <dbReference type="Rhea" id="RHEA:41224"/>
    </physiologicalReaction>
</comment>
<evidence type="ECO:0000256" key="32">
    <source>
        <dbReference type="ARBA" id="ARBA00048011"/>
    </source>
</evidence>
<evidence type="ECO:0000256" key="8">
    <source>
        <dbReference type="ARBA" id="ARBA00015133"/>
    </source>
</evidence>
<keyword evidence="14" id="KW-0378">Hydrolase</keyword>
<comment type="catalytic activity">
    <reaction evidence="20">
        <text>a triacylglycerol + H2O = a diacylglycerol + a fatty acid + H(+)</text>
        <dbReference type="Rhea" id="RHEA:12044"/>
        <dbReference type="ChEBI" id="CHEBI:15377"/>
        <dbReference type="ChEBI" id="CHEBI:15378"/>
        <dbReference type="ChEBI" id="CHEBI:17855"/>
        <dbReference type="ChEBI" id="CHEBI:18035"/>
        <dbReference type="ChEBI" id="CHEBI:28868"/>
        <dbReference type="EC" id="3.1.1.3"/>
    </reaction>
    <physiologicalReaction direction="left-to-right" evidence="20">
        <dbReference type="Rhea" id="RHEA:12045"/>
    </physiologicalReaction>
</comment>
<dbReference type="GO" id="GO:0004623">
    <property type="term" value="F:phospholipase A2 activity"/>
    <property type="evidence" value="ECO:0007669"/>
    <property type="project" value="UniProtKB-EC"/>
</dbReference>
<evidence type="ECO:0000256" key="30">
    <source>
        <dbReference type="ARBA" id="ARBA00047438"/>
    </source>
</evidence>
<evidence type="ECO:0000256" key="26">
    <source>
        <dbReference type="ARBA" id="ARBA00033022"/>
    </source>
</evidence>
<comment type="catalytic activity">
    <reaction evidence="49">
        <text>2-(9Z-octadecenoyl)-glycerol + H2O = glycerol + (9Z)-octadecenoate + H(+)</text>
        <dbReference type="Rhea" id="RHEA:38491"/>
        <dbReference type="ChEBI" id="CHEBI:15377"/>
        <dbReference type="ChEBI" id="CHEBI:15378"/>
        <dbReference type="ChEBI" id="CHEBI:17754"/>
        <dbReference type="ChEBI" id="CHEBI:30823"/>
        <dbReference type="ChEBI" id="CHEBI:73990"/>
    </reaction>
    <physiologicalReaction direction="left-to-right" evidence="49">
        <dbReference type="Rhea" id="RHEA:38492"/>
    </physiologicalReaction>
</comment>
<proteinExistence type="inferred from homology"/>
<comment type="catalytic activity">
    <reaction evidence="39">
        <text>1,2,3-tri-(9Z-octadecenoyl)-glycerol + H2O = di-(9Z)-octadecenoylglycerol + (9Z)-octadecenoate + H(+)</text>
        <dbReference type="Rhea" id="RHEA:38575"/>
        <dbReference type="ChEBI" id="CHEBI:15377"/>
        <dbReference type="ChEBI" id="CHEBI:15378"/>
        <dbReference type="ChEBI" id="CHEBI:30823"/>
        <dbReference type="ChEBI" id="CHEBI:53753"/>
        <dbReference type="ChEBI" id="CHEBI:75945"/>
    </reaction>
    <physiologicalReaction direction="left-to-right" evidence="39">
        <dbReference type="Rhea" id="RHEA:38576"/>
    </physiologicalReaction>
</comment>
<comment type="catalytic activity">
    <reaction evidence="37">
        <text>1-hexadecanoyl-2-(9Z,12Z-octadecadienoyl)-sn-glycero-3-phosphocholine + H2O = 2-(9Z,12Z-octadecadienoyl)-sn-glycero-3-phosphocholine + hexadecanoate + H(+)</text>
        <dbReference type="Rhea" id="RHEA:40971"/>
        <dbReference type="ChEBI" id="CHEBI:7896"/>
        <dbReference type="ChEBI" id="CHEBI:15377"/>
        <dbReference type="ChEBI" id="CHEBI:15378"/>
        <dbReference type="ChEBI" id="CHEBI:73002"/>
        <dbReference type="ChEBI" id="CHEBI:76084"/>
    </reaction>
    <physiologicalReaction direction="left-to-right" evidence="37">
        <dbReference type="Rhea" id="RHEA:40972"/>
    </physiologicalReaction>
</comment>
<evidence type="ECO:0000256" key="18">
    <source>
        <dbReference type="ARBA" id="ARBA00023180"/>
    </source>
</evidence>
<dbReference type="Pfam" id="PF01271">
    <property type="entry name" value="Granin"/>
    <property type="match status" value="1"/>
</dbReference>
<evidence type="ECO:0000256" key="36">
    <source>
        <dbReference type="ARBA" id="ARBA00048227"/>
    </source>
</evidence>
<comment type="similarity">
    <text evidence="4">Belongs to the 'GDSL' lipolytic enzyme family. Phospholipase B1 subfamily.</text>
</comment>
<dbReference type="GO" id="GO:0004622">
    <property type="term" value="F:phosphatidylcholine lysophospholipase activity"/>
    <property type="evidence" value="ECO:0007669"/>
    <property type="project" value="UniProtKB-EC"/>
</dbReference>
<evidence type="ECO:0000256" key="4">
    <source>
        <dbReference type="ARBA" id="ARBA00009979"/>
    </source>
</evidence>
<comment type="catalytic activity">
    <reaction evidence="22">
        <text>a 1,2-diacyl-sn-glycero-3-phosphocholine + H2O = a 1-acyl-sn-glycero-3-phosphocholine + a fatty acid + H(+)</text>
        <dbReference type="Rhea" id="RHEA:15801"/>
        <dbReference type="ChEBI" id="CHEBI:15377"/>
        <dbReference type="ChEBI" id="CHEBI:15378"/>
        <dbReference type="ChEBI" id="CHEBI:28868"/>
        <dbReference type="ChEBI" id="CHEBI:57643"/>
        <dbReference type="ChEBI" id="CHEBI:58168"/>
        <dbReference type="EC" id="3.1.1.4"/>
    </reaction>
    <physiologicalReaction direction="left-to-right" evidence="22">
        <dbReference type="Rhea" id="RHEA:15802"/>
    </physiologicalReaction>
</comment>
<comment type="catalytic activity">
    <reaction evidence="46">
        <text>1-hexadecanoyl-2-(9Z)-octadecenoyl-3-octadecanoyl-sn-glycerol + H2O = 1-hexadecanoyl-3-octadecanoyl-sn-glycerol + (9Z)-octadecenoate + H(+)</text>
        <dbReference type="Rhea" id="RHEA:41103"/>
        <dbReference type="ChEBI" id="CHEBI:15377"/>
        <dbReference type="ChEBI" id="CHEBI:15378"/>
        <dbReference type="ChEBI" id="CHEBI:30823"/>
        <dbReference type="ChEBI" id="CHEBI:77623"/>
        <dbReference type="ChEBI" id="CHEBI:77624"/>
    </reaction>
    <physiologicalReaction direction="left-to-right" evidence="46">
        <dbReference type="Rhea" id="RHEA:41104"/>
    </physiologicalReaction>
</comment>
<dbReference type="InterPro" id="IPR038885">
    <property type="entry name" value="PLB1"/>
</dbReference>
<dbReference type="InterPro" id="IPR018054">
    <property type="entry name" value="Chromogranin_CS"/>
</dbReference>
<evidence type="ECO:0000256" key="25">
    <source>
        <dbReference type="ARBA" id="ARBA00031485"/>
    </source>
</evidence>
<comment type="catalytic activity">
    <reaction evidence="47">
        <text>1,2-dihexadecanoyl-sn-glycero-3-phosphocholine + 2 H2O = sn-glycerol 3-phosphocholine + 2 hexadecanoate + 2 H(+)</text>
        <dbReference type="Rhea" id="RHEA:40975"/>
        <dbReference type="ChEBI" id="CHEBI:7896"/>
        <dbReference type="ChEBI" id="CHEBI:15377"/>
        <dbReference type="ChEBI" id="CHEBI:15378"/>
        <dbReference type="ChEBI" id="CHEBI:16870"/>
        <dbReference type="ChEBI" id="CHEBI:72999"/>
    </reaction>
    <physiologicalReaction direction="left-to-right" evidence="47">
        <dbReference type="Rhea" id="RHEA:40976"/>
    </physiologicalReaction>
</comment>
<evidence type="ECO:0000256" key="43">
    <source>
        <dbReference type="ARBA" id="ARBA00048699"/>
    </source>
</evidence>
<evidence type="ECO:0000256" key="11">
    <source>
        <dbReference type="ARBA" id="ARBA00022692"/>
    </source>
</evidence>